<dbReference type="InterPro" id="IPR015931">
    <property type="entry name" value="Acnase/IPM_dHydase_lsu_aba_1/3"/>
</dbReference>
<dbReference type="RefSeq" id="WP_091182098.1">
    <property type="nucleotide sequence ID" value="NZ_FNRY01000001.1"/>
</dbReference>
<dbReference type="SUPFAM" id="SSF53732">
    <property type="entry name" value="Aconitase iron-sulfur domain"/>
    <property type="match status" value="1"/>
</dbReference>
<dbReference type="InterPro" id="IPR006249">
    <property type="entry name" value="Aconitase/IRP2"/>
</dbReference>
<organism evidence="10 11">
    <name type="scientific">Paramicrobacterium humi</name>
    <dbReference type="NCBI Taxonomy" id="640635"/>
    <lineage>
        <taxon>Bacteria</taxon>
        <taxon>Bacillati</taxon>
        <taxon>Actinomycetota</taxon>
        <taxon>Actinomycetes</taxon>
        <taxon>Micrococcales</taxon>
        <taxon>Microbacteriaceae</taxon>
        <taxon>Paramicrobacterium</taxon>
    </lineage>
</organism>
<evidence type="ECO:0000256" key="2">
    <source>
        <dbReference type="ARBA" id="ARBA00007185"/>
    </source>
</evidence>
<dbReference type="Pfam" id="PF00330">
    <property type="entry name" value="Aconitase"/>
    <property type="match status" value="1"/>
</dbReference>
<dbReference type="GO" id="GO:0003994">
    <property type="term" value="F:aconitate hydratase activity"/>
    <property type="evidence" value="ECO:0007669"/>
    <property type="project" value="UniProtKB-EC"/>
</dbReference>
<dbReference type="Gene3D" id="3.30.499.10">
    <property type="entry name" value="Aconitase, domain 3"/>
    <property type="match status" value="2"/>
</dbReference>
<evidence type="ECO:0000256" key="1">
    <source>
        <dbReference type="ARBA" id="ARBA00001966"/>
    </source>
</evidence>
<dbReference type="EC" id="4.2.1.3" evidence="7"/>
<accession>A0A1H4LBY7</accession>
<comment type="cofactor">
    <cofactor evidence="1">
        <name>[4Fe-4S] cluster</name>
        <dbReference type="ChEBI" id="CHEBI:49883"/>
    </cofactor>
</comment>
<dbReference type="InterPro" id="IPR044137">
    <property type="entry name" value="AcnA_IRP_Swivel"/>
</dbReference>
<dbReference type="EMBL" id="FNRY01000001">
    <property type="protein sequence ID" value="SEB68234.1"/>
    <property type="molecule type" value="Genomic_DNA"/>
</dbReference>
<name>A0A1H4LBY7_9MICO</name>
<dbReference type="InterPro" id="IPR000573">
    <property type="entry name" value="AconitaseA/IPMdHydase_ssu_swvl"/>
</dbReference>
<sequence length="893" mass="97038">MSEPSTRWGRGSFDVARELRVGDVSYRIASLDGFDVEHLPYSIRIVLENLLRNEDGHRVTREQVEALLGWGSDTSFQSAIDVSPARAFLHDTNGVPVLVDLASMRDAIGSIGGDPASVNPRVPSELVIDHSVIADVFGTEDAAERNVDIEYERNAERYRFLRWGQQAMDGFEVVPPGTGIMHQVNLEHLARVVMADGGWAYPDICFGTDSHTTMVNGLGVLGWGIGGIEAEAVMLGETLSMLVPRVVGVRLTGELQDAVTATDLVLTITELMRRHGVVGKFVEFHGEGVGAIGLADRATIANMAPEFGATCAYFPIDDETIRYLRFTGRDPQRVALVEAYAKAQGLWHRPESIARYSESIELDLGSIRPSLAGPRRPQDRLALAEAKPQFRRALADLMPGADIDAPVRVTLDGDAHDMHPGAVAIAAITSCTNTSNPRVMVASALLARNAVERGLSSKPWVKTTLSPGSRVVTDYISRAGLMPYFDKLGFTLAGYGCMTCIGASGPLIPEVQDAVREQGLGVAAVLSGNRNFDGRINPDVRFNYLASPPLVVAYALAGTMDVDWDAEAIGRDRDGNLVFLRDLWPSGAEIDAVVSQNLSADMFSEAYAHVFEGDHRWRGLATPDGETFDWDEDSVYIRHAPYFDGMSRDPKPAADLEGARALVVLGDSVTTDHISPAGAIPAASVAGRYLAERGVERFQLNTYASRRGNHEVMMRGCFANVRLRNRLVEGTEGGYTRDFTNGGAVTTIFDAAMAYRSAGTPLVVLGGKEYGTGSSRDWAAKGPSLLGVKAVLAESFERIHRSNLIGMGVLPLEFLPGDSAASLGITGTEHFDIRGISTLDENKRRERVRVSADGREFEMIVRLDTPREHQYFSHGGIMRFVLRHLATERPAAV</sequence>
<reference evidence="10 11" key="1">
    <citation type="submission" date="2016-10" db="EMBL/GenBank/DDBJ databases">
        <authorList>
            <person name="de Groot N.N."/>
        </authorList>
    </citation>
    <scope>NUCLEOTIDE SEQUENCE [LARGE SCALE GENOMIC DNA]</scope>
    <source>
        <strain evidence="10 11">DSM 21799</strain>
    </source>
</reference>
<dbReference type="InterPro" id="IPR015928">
    <property type="entry name" value="Aconitase/3IPM_dehydase_swvl"/>
</dbReference>
<evidence type="ECO:0000259" key="9">
    <source>
        <dbReference type="Pfam" id="PF00694"/>
    </source>
</evidence>
<keyword evidence="4 7" id="KW-0408">Iron</keyword>
<dbReference type="Pfam" id="PF00694">
    <property type="entry name" value="Aconitase_C"/>
    <property type="match status" value="1"/>
</dbReference>
<evidence type="ECO:0000256" key="4">
    <source>
        <dbReference type="ARBA" id="ARBA00023004"/>
    </source>
</evidence>
<feature type="domain" description="Aconitase/3-isopropylmalate dehydratase large subunit alpha/beta/alpha" evidence="8">
    <location>
        <begin position="79"/>
        <end position="558"/>
    </location>
</feature>
<proteinExistence type="inferred from homology"/>
<dbReference type="PRINTS" id="PR00415">
    <property type="entry name" value="ACONITASE"/>
</dbReference>
<dbReference type="NCBIfam" id="TIGR01341">
    <property type="entry name" value="aconitase_1"/>
    <property type="match status" value="1"/>
</dbReference>
<dbReference type="FunFam" id="3.20.19.10:FF:000001">
    <property type="entry name" value="Aconitate hydratase"/>
    <property type="match status" value="1"/>
</dbReference>
<dbReference type="UniPathway" id="UPA00946"/>
<evidence type="ECO:0000256" key="5">
    <source>
        <dbReference type="ARBA" id="ARBA00023014"/>
    </source>
</evidence>
<evidence type="ECO:0000313" key="10">
    <source>
        <dbReference type="EMBL" id="SEB68234.1"/>
    </source>
</evidence>
<dbReference type="SUPFAM" id="SSF52016">
    <property type="entry name" value="LeuD/IlvD-like"/>
    <property type="match status" value="1"/>
</dbReference>
<comment type="catalytic activity">
    <reaction evidence="7">
        <text>citrate = D-threo-isocitrate</text>
        <dbReference type="Rhea" id="RHEA:10336"/>
        <dbReference type="ChEBI" id="CHEBI:15562"/>
        <dbReference type="ChEBI" id="CHEBI:16947"/>
        <dbReference type="EC" id="4.2.1.3"/>
    </reaction>
</comment>
<dbReference type="GO" id="GO:0051539">
    <property type="term" value="F:4 iron, 4 sulfur cluster binding"/>
    <property type="evidence" value="ECO:0007669"/>
    <property type="project" value="UniProtKB-KW"/>
</dbReference>
<dbReference type="CDD" id="cd01580">
    <property type="entry name" value="AcnA_IRP_Swivel"/>
    <property type="match status" value="1"/>
</dbReference>
<protein>
    <recommendedName>
        <fullName evidence="7">Aconitate hydratase</fullName>
        <shortName evidence="7">Aconitase</shortName>
        <ecNumber evidence="7">4.2.1.3</ecNumber>
    </recommendedName>
</protein>
<dbReference type="NCBIfam" id="NF006757">
    <property type="entry name" value="PRK09277.1"/>
    <property type="match status" value="1"/>
</dbReference>
<evidence type="ECO:0000313" key="11">
    <source>
        <dbReference type="Proteomes" id="UP000199183"/>
    </source>
</evidence>
<dbReference type="PROSITE" id="PS01244">
    <property type="entry name" value="ACONITASE_2"/>
    <property type="match status" value="1"/>
</dbReference>
<keyword evidence="6 7" id="KW-0456">Lyase</keyword>
<gene>
    <name evidence="10" type="ORF">SAMN04489806_1493</name>
</gene>
<dbReference type="PANTHER" id="PTHR11670">
    <property type="entry name" value="ACONITASE/IRON-RESPONSIVE ELEMENT FAMILY MEMBER"/>
    <property type="match status" value="1"/>
</dbReference>
<keyword evidence="11" id="KW-1185">Reference proteome</keyword>
<dbReference type="AlphaFoldDB" id="A0A1H4LBY7"/>
<dbReference type="UniPathway" id="UPA00223">
    <property type="reaction ID" value="UER00718"/>
</dbReference>
<dbReference type="GO" id="GO:0006099">
    <property type="term" value="P:tricarboxylic acid cycle"/>
    <property type="evidence" value="ECO:0007669"/>
    <property type="project" value="UniProtKB-UniPathway"/>
</dbReference>
<dbReference type="InterPro" id="IPR001030">
    <property type="entry name" value="Acoase/IPM_deHydtase_lsu_aba"/>
</dbReference>
<dbReference type="NCBIfam" id="NF009520">
    <property type="entry name" value="PRK12881.1"/>
    <property type="match status" value="1"/>
</dbReference>
<dbReference type="Gene3D" id="3.20.19.10">
    <property type="entry name" value="Aconitase, domain 4"/>
    <property type="match status" value="1"/>
</dbReference>
<dbReference type="Gene3D" id="6.10.190.10">
    <property type="match status" value="1"/>
</dbReference>
<evidence type="ECO:0000256" key="3">
    <source>
        <dbReference type="ARBA" id="ARBA00022723"/>
    </source>
</evidence>
<keyword evidence="3" id="KW-0479">Metal-binding</keyword>
<keyword evidence="5 7" id="KW-0411">Iron-sulfur</keyword>
<dbReference type="InterPro" id="IPR018136">
    <property type="entry name" value="Aconitase_4Fe-4S_BS"/>
</dbReference>
<keyword evidence="7" id="KW-0004">4Fe-4S</keyword>
<comment type="function">
    <text evidence="7">Catalyzes the isomerization of citrate to isocitrate via cis-aconitate.</text>
</comment>
<dbReference type="GO" id="GO:0046872">
    <property type="term" value="F:metal ion binding"/>
    <property type="evidence" value="ECO:0007669"/>
    <property type="project" value="UniProtKB-KW"/>
</dbReference>
<evidence type="ECO:0000256" key="7">
    <source>
        <dbReference type="RuleBase" id="RU361275"/>
    </source>
</evidence>
<comment type="similarity">
    <text evidence="2 7">Belongs to the aconitase/IPM isomerase family.</text>
</comment>
<dbReference type="Proteomes" id="UP000199183">
    <property type="component" value="Unassembled WGS sequence"/>
</dbReference>
<evidence type="ECO:0000256" key="6">
    <source>
        <dbReference type="ARBA" id="ARBA00023239"/>
    </source>
</evidence>
<feature type="domain" description="Aconitase A/isopropylmalate dehydratase small subunit swivel" evidence="9">
    <location>
        <begin position="688"/>
        <end position="815"/>
    </location>
</feature>
<dbReference type="STRING" id="640635.SAMN04489806_1493"/>
<dbReference type="InterPro" id="IPR036008">
    <property type="entry name" value="Aconitase_4Fe-4S_dom"/>
</dbReference>
<dbReference type="OrthoDB" id="9764318at2"/>
<dbReference type="PROSITE" id="PS00450">
    <property type="entry name" value="ACONITASE_1"/>
    <property type="match status" value="1"/>
</dbReference>
<evidence type="ECO:0000259" key="8">
    <source>
        <dbReference type="Pfam" id="PF00330"/>
    </source>
</evidence>